<evidence type="ECO:0000313" key="10">
    <source>
        <dbReference type="Proteomes" id="UP000240608"/>
    </source>
</evidence>
<dbReference type="SUPFAM" id="SSF52172">
    <property type="entry name" value="CheY-like"/>
    <property type="match status" value="1"/>
</dbReference>
<evidence type="ECO:0000256" key="5">
    <source>
        <dbReference type="PROSITE-ProRule" id="PRU00169"/>
    </source>
</evidence>
<feature type="domain" description="Response regulatory" evidence="7">
    <location>
        <begin position="9"/>
        <end position="125"/>
    </location>
</feature>
<dbReference type="Proteomes" id="UP000636010">
    <property type="component" value="Unassembled WGS sequence"/>
</dbReference>
<dbReference type="Gene3D" id="3.40.50.2300">
    <property type="match status" value="1"/>
</dbReference>
<gene>
    <name evidence="9" type="ORF">C9994_01090</name>
    <name evidence="8" type="ORF">GCM10011506_40130</name>
</gene>
<dbReference type="InterPro" id="IPR011006">
    <property type="entry name" value="CheY-like_superfamily"/>
</dbReference>
<dbReference type="Proteomes" id="UP000240608">
    <property type="component" value="Unassembled WGS sequence"/>
</dbReference>
<evidence type="ECO:0000256" key="2">
    <source>
        <dbReference type="ARBA" id="ARBA00023015"/>
    </source>
</evidence>
<evidence type="ECO:0000313" key="11">
    <source>
        <dbReference type="Proteomes" id="UP000636010"/>
    </source>
</evidence>
<dbReference type="PANTHER" id="PTHR43214">
    <property type="entry name" value="TWO-COMPONENT RESPONSE REGULATOR"/>
    <property type="match status" value="1"/>
</dbReference>
<dbReference type="AlphaFoldDB" id="A0A2T4DVL0"/>
<dbReference type="InterPro" id="IPR058245">
    <property type="entry name" value="NreC/VraR/RcsB-like_REC"/>
</dbReference>
<dbReference type="SUPFAM" id="SSF46894">
    <property type="entry name" value="C-terminal effector domain of the bipartite response regulators"/>
    <property type="match status" value="1"/>
</dbReference>
<dbReference type="InterPro" id="IPR039420">
    <property type="entry name" value="WalR-like"/>
</dbReference>
<comment type="caution">
    <text evidence="9">The sequence shown here is derived from an EMBL/GenBank/DDBJ whole genome shotgun (WGS) entry which is preliminary data.</text>
</comment>
<reference evidence="9 10" key="2">
    <citation type="submission" date="2018-03" db="EMBL/GenBank/DDBJ databases">
        <title>Cross-interface Injection: A General Nanoliter Liquid Handling Method Applied to Single Cells Genome Amplification Automated Nanoliter Liquid Handling Applied to Single Cell Multiple Displacement Amplification.</title>
        <authorList>
            <person name="Yun J."/>
            <person name="Xu P."/>
            <person name="Xu J."/>
            <person name="Dai X."/>
            <person name="Wang Y."/>
            <person name="Zheng X."/>
            <person name="Cao C."/>
            <person name="Yi Q."/>
            <person name="Zhu Y."/>
            <person name="Wang L."/>
            <person name="Dong Z."/>
            <person name="Huang Y."/>
            <person name="Huang L."/>
            <person name="Du W."/>
        </authorList>
    </citation>
    <scope>NUCLEOTIDE SEQUENCE [LARGE SCALE GENOMIC DNA]</scope>
    <source>
        <strain evidence="9 10">Z-D1-2</strain>
    </source>
</reference>
<evidence type="ECO:0000313" key="9">
    <source>
        <dbReference type="EMBL" id="PTB97854.1"/>
    </source>
</evidence>
<evidence type="ECO:0000259" key="6">
    <source>
        <dbReference type="PROSITE" id="PS50043"/>
    </source>
</evidence>
<dbReference type="Pfam" id="PF00196">
    <property type="entry name" value="GerE"/>
    <property type="match status" value="1"/>
</dbReference>
<name>A0A2T4DVL0_9BACT</name>
<keyword evidence="1 5" id="KW-0597">Phosphoprotein</keyword>
<evidence type="ECO:0000259" key="7">
    <source>
        <dbReference type="PROSITE" id="PS50110"/>
    </source>
</evidence>
<protein>
    <submittedName>
        <fullName evidence="8">DNA-binding response regulator</fullName>
    </submittedName>
</protein>
<dbReference type="PROSITE" id="PS50110">
    <property type="entry name" value="RESPONSE_REGULATORY"/>
    <property type="match status" value="1"/>
</dbReference>
<dbReference type="GO" id="GO:0000160">
    <property type="term" value="P:phosphorelay signal transduction system"/>
    <property type="evidence" value="ECO:0007669"/>
    <property type="project" value="InterPro"/>
</dbReference>
<proteinExistence type="predicted"/>
<organism evidence="9 10">
    <name type="scientific">Marivirga lumbricoides</name>
    <dbReference type="NCBI Taxonomy" id="1046115"/>
    <lineage>
        <taxon>Bacteria</taxon>
        <taxon>Pseudomonadati</taxon>
        <taxon>Bacteroidota</taxon>
        <taxon>Cytophagia</taxon>
        <taxon>Cytophagales</taxon>
        <taxon>Marivirgaceae</taxon>
        <taxon>Marivirga</taxon>
    </lineage>
</organism>
<reference evidence="11" key="3">
    <citation type="journal article" date="2019" name="Int. J. Syst. Evol. Microbiol.">
        <title>The Global Catalogue of Microorganisms (GCM) 10K type strain sequencing project: providing services to taxonomists for standard genome sequencing and annotation.</title>
        <authorList>
            <consortium name="The Broad Institute Genomics Platform"/>
            <consortium name="The Broad Institute Genome Sequencing Center for Infectious Disease"/>
            <person name="Wu L."/>
            <person name="Ma J."/>
        </authorList>
    </citation>
    <scope>NUCLEOTIDE SEQUENCE [LARGE SCALE GENOMIC DNA]</scope>
    <source>
        <strain evidence="11">CGMCC 1.10832</strain>
    </source>
</reference>
<dbReference type="Pfam" id="PF00072">
    <property type="entry name" value="Response_reg"/>
    <property type="match status" value="1"/>
</dbReference>
<keyword evidence="3 8" id="KW-0238">DNA-binding</keyword>
<evidence type="ECO:0000256" key="3">
    <source>
        <dbReference type="ARBA" id="ARBA00023125"/>
    </source>
</evidence>
<dbReference type="CDD" id="cd17535">
    <property type="entry name" value="REC_NarL-like"/>
    <property type="match status" value="1"/>
</dbReference>
<dbReference type="PANTHER" id="PTHR43214:SF41">
    <property type="entry name" value="NITRATE_NITRITE RESPONSE REGULATOR PROTEIN NARP"/>
    <property type="match status" value="1"/>
</dbReference>
<dbReference type="EMBL" id="BMEC01000014">
    <property type="protein sequence ID" value="GGC50426.1"/>
    <property type="molecule type" value="Genomic_DNA"/>
</dbReference>
<dbReference type="EMBL" id="PYVU01000004">
    <property type="protein sequence ID" value="PTB97854.1"/>
    <property type="molecule type" value="Genomic_DNA"/>
</dbReference>
<feature type="domain" description="HTH luxR-type" evidence="6">
    <location>
        <begin position="148"/>
        <end position="213"/>
    </location>
</feature>
<reference evidence="8" key="1">
    <citation type="journal article" date="2014" name="Int. J. Syst. Evol. Microbiol.">
        <title>Complete genome of a new Firmicutes species belonging to the dominant human colonic microbiota ('Ruminococcus bicirculans') reveals two chromosomes and a selective capacity to utilize plant glucans.</title>
        <authorList>
            <consortium name="NISC Comparative Sequencing Program"/>
            <person name="Wegmann U."/>
            <person name="Louis P."/>
            <person name="Goesmann A."/>
            <person name="Henrissat B."/>
            <person name="Duncan S.H."/>
            <person name="Flint H.J."/>
        </authorList>
    </citation>
    <scope>NUCLEOTIDE SEQUENCE</scope>
    <source>
        <strain evidence="8">CGMCC 1.10832</strain>
    </source>
</reference>
<keyword evidence="11" id="KW-1185">Reference proteome</keyword>
<reference evidence="8" key="4">
    <citation type="submission" date="2024-05" db="EMBL/GenBank/DDBJ databases">
        <authorList>
            <person name="Sun Q."/>
            <person name="Zhou Y."/>
        </authorList>
    </citation>
    <scope>NUCLEOTIDE SEQUENCE</scope>
    <source>
        <strain evidence="8">CGMCC 1.10832</strain>
    </source>
</reference>
<dbReference type="PROSITE" id="PS50043">
    <property type="entry name" value="HTH_LUXR_2"/>
    <property type="match status" value="1"/>
</dbReference>
<dbReference type="GO" id="GO:0003677">
    <property type="term" value="F:DNA binding"/>
    <property type="evidence" value="ECO:0007669"/>
    <property type="project" value="UniProtKB-KW"/>
</dbReference>
<dbReference type="InterPro" id="IPR001789">
    <property type="entry name" value="Sig_transdc_resp-reg_receiver"/>
</dbReference>
<keyword evidence="4" id="KW-0804">Transcription</keyword>
<keyword evidence="2" id="KW-0805">Transcription regulation</keyword>
<evidence type="ECO:0000313" key="8">
    <source>
        <dbReference type="EMBL" id="GGC50426.1"/>
    </source>
</evidence>
<feature type="modified residue" description="4-aspartylphosphate" evidence="5">
    <location>
        <position position="60"/>
    </location>
</feature>
<evidence type="ECO:0000256" key="4">
    <source>
        <dbReference type="ARBA" id="ARBA00023163"/>
    </source>
</evidence>
<evidence type="ECO:0000256" key="1">
    <source>
        <dbReference type="ARBA" id="ARBA00022553"/>
    </source>
</evidence>
<dbReference type="SMART" id="SM00421">
    <property type="entry name" value="HTH_LUXR"/>
    <property type="match status" value="1"/>
</dbReference>
<dbReference type="RefSeq" id="WP_188467025.1">
    <property type="nucleotide sequence ID" value="NZ_BAABHU010000014.1"/>
</dbReference>
<sequence>MAEINYPIKLIIADDHEILANGIASMLGKNPEFKICGTATNGREVLDMLKQQPVDLVILDMNMPKLNGIETTIEIKDKFPETKVLILSMFDREGYIQNALDVGVDGYVLKNVNEKEIDSAIYRIMNGKTYFSQDVMEKMANKMRVYGETEGGVKLSDVERKILQFISEGDTSDEIAVKLETSTHSVMSYRKMLLQKFEAKNVSHLIKVAFERGYLG</sequence>
<dbReference type="InterPro" id="IPR016032">
    <property type="entry name" value="Sig_transdc_resp-reg_C-effctor"/>
</dbReference>
<accession>A0A2T4DVL0</accession>
<dbReference type="SMART" id="SM00448">
    <property type="entry name" value="REC"/>
    <property type="match status" value="1"/>
</dbReference>
<dbReference type="GO" id="GO:0006355">
    <property type="term" value="P:regulation of DNA-templated transcription"/>
    <property type="evidence" value="ECO:0007669"/>
    <property type="project" value="InterPro"/>
</dbReference>
<dbReference type="InterPro" id="IPR000792">
    <property type="entry name" value="Tscrpt_reg_LuxR_C"/>
</dbReference>